<proteinExistence type="predicted"/>
<comment type="caution">
    <text evidence="4">The sequence shown here is derived from an EMBL/GenBank/DDBJ whole genome shotgun (WGS) entry which is preliminary data.</text>
</comment>
<dbReference type="GeneID" id="25259619"/>
<evidence type="ECO:0000256" key="1">
    <source>
        <dbReference type="ARBA" id="ARBA00022723"/>
    </source>
</evidence>
<dbReference type="GO" id="GO:0016787">
    <property type="term" value="F:hydrolase activity"/>
    <property type="evidence" value="ECO:0007669"/>
    <property type="project" value="UniProtKB-KW"/>
</dbReference>
<dbReference type="InterPro" id="IPR020084">
    <property type="entry name" value="NUDIX_hydrolase_CS"/>
</dbReference>
<feature type="domain" description="Nudix hydrolase" evidence="3">
    <location>
        <begin position="3"/>
        <end position="186"/>
    </location>
</feature>
<dbReference type="GO" id="GO:0005634">
    <property type="term" value="C:nucleus"/>
    <property type="evidence" value="ECO:0007669"/>
    <property type="project" value="TreeGrafter"/>
</dbReference>
<keyword evidence="2" id="KW-0378">Hydrolase</keyword>
<evidence type="ECO:0000313" key="5">
    <source>
        <dbReference type="Proteomes" id="UP000029725"/>
    </source>
</evidence>
<protein>
    <recommendedName>
        <fullName evidence="3">Nudix hydrolase domain-containing protein</fullName>
    </recommendedName>
</protein>
<sequence length="198" mass="22365">MGKHKRVVGSIPVIRNPKLISVIKNSESIVIDAATSQAQLAMKLTEWEELSIENEADHETGSESTDLMTFSPLLLMVTARSDPTKLIFPKGGLHKREDAIAGALRETWEEAGVTGICSTAILEPSEHGGDTKFWCFEMDVAKIHKSWPERDQRRRVWLDTTNLDSSSIKKLHTKSFSRRVLKLWLKREKKKRNQGSSP</sequence>
<dbReference type="GO" id="GO:0046872">
    <property type="term" value="F:metal ion binding"/>
    <property type="evidence" value="ECO:0007669"/>
    <property type="project" value="UniProtKB-KW"/>
</dbReference>
<dbReference type="PROSITE" id="PS00893">
    <property type="entry name" value="NUDIX_BOX"/>
    <property type="match status" value="1"/>
</dbReference>
<evidence type="ECO:0000259" key="3">
    <source>
        <dbReference type="PROSITE" id="PS51462"/>
    </source>
</evidence>
<dbReference type="Proteomes" id="UP000029725">
    <property type="component" value="Unassembled WGS sequence"/>
</dbReference>
<dbReference type="Gene3D" id="3.90.79.10">
    <property type="entry name" value="Nucleoside Triphosphate Pyrophosphohydrolase"/>
    <property type="match status" value="1"/>
</dbReference>
<evidence type="ECO:0000256" key="2">
    <source>
        <dbReference type="ARBA" id="ARBA00022801"/>
    </source>
</evidence>
<dbReference type="RefSeq" id="XP_013237935.1">
    <property type="nucleotide sequence ID" value="XM_013382481.1"/>
</dbReference>
<dbReference type="SUPFAM" id="SSF55811">
    <property type="entry name" value="Nudix"/>
    <property type="match status" value="1"/>
</dbReference>
<dbReference type="AlphaFoldDB" id="A0A098VRB6"/>
<reference evidence="4 5" key="1">
    <citation type="submission" date="2014-04" db="EMBL/GenBank/DDBJ databases">
        <title>A new species of microsporidia sheds light on the evolution of extreme parasitism.</title>
        <authorList>
            <person name="Haag K.L."/>
            <person name="James T.Y."/>
            <person name="Larsson R."/>
            <person name="Schaer T.M."/>
            <person name="Refardt D."/>
            <person name="Pombert J.-F."/>
            <person name="Ebert D."/>
        </authorList>
    </citation>
    <scope>NUCLEOTIDE SEQUENCE [LARGE SCALE GENOMIC DNA]</scope>
    <source>
        <strain evidence="4 5">UGP3</strain>
        <tissue evidence="4">Spores</tissue>
    </source>
</reference>
<dbReference type="GO" id="GO:0005737">
    <property type="term" value="C:cytoplasm"/>
    <property type="evidence" value="ECO:0007669"/>
    <property type="project" value="TreeGrafter"/>
</dbReference>
<dbReference type="HOGENOM" id="CLU_1378442_0_0_1"/>
<keyword evidence="5" id="KW-1185">Reference proteome</keyword>
<gene>
    <name evidence="4" type="ORF">DI09_33p20</name>
</gene>
<dbReference type="PANTHER" id="PTHR12629:SF0">
    <property type="entry name" value="DIPHOSPHOINOSITOL-POLYPHOSPHATE DIPHOSPHATASE"/>
    <property type="match status" value="1"/>
</dbReference>
<accession>A0A098VRB6</accession>
<keyword evidence="1" id="KW-0479">Metal-binding</keyword>
<dbReference type="PROSITE" id="PS51462">
    <property type="entry name" value="NUDIX"/>
    <property type="match status" value="1"/>
</dbReference>
<dbReference type="OrthoDB" id="2195459at2759"/>
<dbReference type="VEuPathDB" id="MicrosporidiaDB:DI09_33p20"/>
<organism evidence="4 5">
    <name type="scientific">Mitosporidium daphniae</name>
    <dbReference type="NCBI Taxonomy" id="1485682"/>
    <lineage>
        <taxon>Eukaryota</taxon>
        <taxon>Fungi</taxon>
        <taxon>Fungi incertae sedis</taxon>
        <taxon>Microsporidia</taxon>
        <taxon>Mitosporidium</taxon>
    </lineage>
</organism>
<dbReference type="InterPro" id="IPR000086">
    <property type="entry name" value="NUDIX_hydrolase_dom"/>
</dbReference>
<dbReference type="PANTHER" id="PTHR12629">
    <property type="entry name" value="DIPHOSPHOINOSITOL POLYPHOSPHATE PHOSPHOHYDROLASE"/>
    <property type="match status" value="1"/>
</dbReference>
<name>A0A098VRB6_9MICR</name>
<dbReference type="InterPro" id="IPR015797">
    <property type="entry name" value="NUDIX_hydrolase-like_dom_sf"/>
</dbReference>
<dbReference type="EMBL" id="JMKJ01000266">
    <property type="protein sequence ID" value="KGG51485.1"/>
    <property type="molecule type" value="Genomic_DNA"/>
</dbReference>
<evidence type="ECO:0000313" key="4">
    <source>
        <dbReference type="EMBL" id="KGG51485.1"/>
    </source>
</evidence>
<dbReference type="Pfam" id="PF00293">
    <property type="entry name" value="NUDIX"/>
    <property type="match status" value="1"/>
</dbReference>